<evidence type="ECO:0000313" key="1">
    <source>
        <dbReference type="EMBL" id="KAG6401359.1"/>
    </source>
</evidence>
<gene>
    <name evidence="1" type="ORF">SASPL_138213</name>
</gene>
<reference evidence="1" key="1">
    <citation type="submission" date="2018-01" db="EMBL/GenBank/DDBJ databases">
        <authorList>
            <person name="Mao J.F."/>
        </authorList>
    </citation>
    <scope>NUCLEOTIDE SEQUENCE</scope>
    <source>
        <strain evidence="1">Huo1</strain>
        <tissue evidence="1">Leaf</tissue>
    </source>
</reference>
<protein>
    <submittedName>
        <fullName evidence="1">Uncharacterized protein</fullName>
    </submittedName>
</protein>
<organism evidence="1">
    <name type="scientific">Salvia splendens</name>
    <name type="common">Scarlet sage</name>
    <dbReference type="NCBI Taxonomy" id="180675"/>
    <lineage>
        <taxon>Eukaryota</taxon>
        <taxon>Viridiplantae</taxon>
        <taxon>Streptophyta</taxon>
        <taxon>Embryophyta</taxon>
        <taxon>Tracheophyta</taxon>
        <taxon>Spermatophyta</taxon>
        <taxon>Magnoliopsida</taxon>
        <taxon>eudicotyledons</taxon>
        <taxon>Gunneridae</taxon>
        <taxon>Pentapetalae</taxon>
        <taxon>asterids</taxon>
        <taxon>lamiids</taxon>
        <taxon>Lamiales</taxon>
        <taxon>Lamiaceae</taxon>
        <taxon>Nepetoideae</taxon>
        <taxon>Mentheae</taxon>
        <taxon>Salviinae</taxon>
        <taxon>Salvia</taxon>
        <taxon>Salvia subgen. Calosphace</taxon>
        <taxon>core Calosphace</taxon>
    </lineage>
</organism>
<reference evidence="1" key="2">
    <citation type="submission" date="2020-08" db="EMBL/GenBank/DDBJ databases">
        <title>Plant Genome Project.</title>
        <authorList>
            <person name="Zhang R.-G."/>
        </authorList>
    </citation>
    <scope>NUCLEOTIDE SEQUENCE</scope>
    <source>
        <strain evidence="1">Huo1</strain>
        <tissue evidence="1">Leaf</tissue>
    </source>
</reference>
<dbReference type="EMBL" id="PNBA02000014">
    <property type="protein sequence ID" value="KAG6401359.1"/>
    <property type="molecule type" value="Genomic_DNA"/>
</dbReference>
<keyword evidence="2" id="KW-1185">Reference proteome</keyword>
<evidence type="ECO:0000313" key="2">
    <source>
        <dbReference type="Proteomes" id="UP000298416"/>
    </source>
</evidence>
<comment type="caution">
    <text evidence="1">The sequence shown here is derived from an EMBL/GenBank/DDBJ whole genome shotgun (WGS) entry which is preliminary data.</text>
</comment>
<dbReference type="AlphaFoldDB" id="A0A8X8WV25"/>
<name>A0A8X8WV25_SALSN</name>
<accession>A0A8X8WV25</accession>
<sequence>MEICLNIFGRRRRSRRRNAIKEWRFPIALTILFFFLCFCAPFISCQNPQILPESMSLMTIGADVISYKKATRLEEQDGYSVARDPLRRDAAQSAAAALPAHRFMCRCHRERR</sequence>
<dbReference type="Proteomes" id="UP000298416">
    <property type="component" value="Unassembled WGS sequence"/>
</dbReference>
<proteinExistence type="predicted"/>